<dbReference type="InterPro" id="IPR009936">
    <property type="entry name" value="DUF1468"/>
</dbReference>
<keyword evidence="1" id="KW-0472">Membrane</keyword>
<feature type="transmembrane region" description="Helical" evidence="1">
    <location>
        <begin position="592"/>
        <end position="625"/>
    </location>
</feature>
<organism evidence="4 5">
    <name type="scientific">Allomesorhizobium camelthorni</name>
    <dbReference type="NCBI Taxonomy" id="475069"/>
    <lineage>
        <taxon>Bacteria</taxon>
        <taxon>Pseudomonadati</taxon>
        <taxon>Pseudomonadota</taxon>
        <taxon>Alphaproteobacteria</taxon>
        <taxon>Hyphomicrobiales</taxon>
        <taxon>Phyllobacteriaceae</taxon>
        <taxon>Allomesorhizobium</taxon>
    </lineage>
</organism>
<feature type="domain" description="DUF112" evidence="2">
    <location>
        <begin position="16"/>
        <end position="436"/>
    </location>
</feature>
<feature type="transmembrane region" description="Helical" evidence="1">
    <location>
        <begin position="466"/>
        <end position="487"/>
    </location>
</feature>
<feature type="transmembrane region" description="Helical" evidence="1">
    <location>
        <begin position="166"/>
        <end position="184"/>
    </location>
</feature>
<feature type="transmembrane region" description="Helical" evidence="1">
    <location>
        <begin position="550"/>
        <end position="571"/>
    </location>
</feature>
<feature type="transmembrane region" description="Helical" evidence="1">
    <location>
        <begin position="524"/>
        <end position="544"/>
    </location>
</feature>
<dbReference type="PANTHER" id="PTHR35342">
    <property type="entry name" value="TRICARBOXYLIC TRANSPORT PROTEIN"/>
    <property type="match status" value="1"/>
</dbReference>
<sequence length="667" mass="69418">MDIISYLLDALTPFNLVLALVGVVLGTVIGALPGLSATMAVAVLVPFTFTMDPAAGLIALGAIYTGAIYGGAYAAILVNTPGTPSSIATTFDGFPMARRGDGGLAISLATIASVAGGIVGAVALLVLAPPLAKVALAFGPTEYFWLAMFGLTLIAALSVGNTVKGLIGACIGLFLSMIGVAVVGGDVRYTMDMQRFLAGIDLTSAIIGLYCVPVILDLVANADPHLKPSETGGLRFAEALRYSLPRKFNLIRSSVIGTVIGILPGAGGSIAGLVAYSEARRSSDDPESFGRGNPDGVIATESANNATVGGGFIPTLVLGIPGTPPDAIILGALLVQGIKIGPTLFTTDADIVYTFIWGLLIATILMLPVGLLIGRYAYSSITKVPKAVLAPTVALLTIIGAFAIHSNVDDAQLMVGLGILAWILNRYGFQPSPIVLGLVLGSIAEQGFVQTYLIGSASGRLTEMFFMRPISIGIICAALLTLLFPIWSNWKSKRRTQLAQAGEQFADDGTEIAPEPNRRDVPGMIFAGLFVVLGIAMYVGASALSPLGAVFPIAIAAALILFSILLIALNLRRPAGGVGETFDMHSGAKRRIALGVVMLAWVLLMPELGFLATSITAFVAIMVIADYDRPGAKTWAIWIVSGALICIGFWWLMANVLLLRMPVGALF</sequence>
<evidence type="ECO:0000256" key="1">
    <source>
        <dbReference type="SAM" id="Phobius"/>
    </source>
</evidence>
<dbReference type="Pfam" id="PF01970">
    <property type="entry name" value="TctA"/>
    <property type="match status" value="1"/>
</dbReference>
<feature type="transmembrane region" description="Helical" evidence="1">
    <location>
        <begin position="351"/>
        <end position="374"/>
    </location>
</feature>
<feature type="transmembrane region" description="Helical" evidence="1">
    <location>
        <begin position="637"/>
        <end position="659"/>
    </location>
</feature>
<dbReference type="Proteomes" id="UP001642900">
    <property type="component" value="Unassembled WGS sequence"/>
</dbReference>
<feature type="transmembrane region" description="Helical" evidence="1">
    <location>
        <begin position="104"/>
        <end position="131"/>
    </location>
</feature>
<dbReference type="RefSeq" id="WP_165033115.1">
    <property type="nucleotide sequence ID" value="NZ_JAAKZF010000065.1"/>
</dbReference>
<feature type="transmembrane region" description="Helical" evidence="1">
    <location>
        <begin position="57"/>
        <end position="76"/>
    </location>
</feature>
<comment type="caution">
    <text evidence="4">The sequence shown here is derived from an EMBL/GenBank/DDBJ whole genome shotgun (WGS) entry which is preliminary data.</text>
</comment>
<feature type="domain" description="DUF1468" evidence="3">
    <location>
        <begin position="525"/>
        <end position="662"/>
    </location>
</feature>
<feature type="transmembrane region" description="Helical" evidence="1">
    <location>
        <begin position="196"/>
        <end position="216"/>
    </location>
</feature>
<keyword evidence="5" id="KW-1185">Reference proteome</keyword>
<protein>
    <submittedName>
        <fullName evidence="4">C4-dicarboxylate ABC transporter permease</fullName>
    </submittedName>
</protein>
<evidence type="ECO:0000259" key="3">
    <source>
        <dbReference type="Pfam" id="PF07331"/>
    </source>
</evidence>
<feature type="transmembrane region" description="Helical" evidence="1">
    <location>
        <begin position="143"/>
        <end position="160"/>
    </location>
</feature>
<name>A0A6G4WJ48_9HYPH</name>
<evidence type="ECO:0000313" key="4">
    <source>
        <dbReference type="EMBL" id="NGO54781.1"/>
    </source>
</evidence>
<evidence type="ECO:0000259" key="2">
    <source>
        <dbReference type="Pfam" id="PF01970"/>
    </source>
</evidence>
<dbReference type="InterPro" id="IPR002823">
    <property type="entry name" value="DUF112_TM"/>
</dbReference>
<reference evidence="4 5" key="1">
    <citation type="submission" date="2020-02" db="EMBL/GenBank/DDBJ databases">
        <title>Genome sequence of strain CCNWXJ40-4.</title>
        <authorList>
            <person name="Gao J."/>
            <person name="Sun J."/>
        </authorList>
    </citation>
    <scope>NUCLEOTIDE SEQUENCE [LARGE SCALE GENOMIC DNA]</scope>
    <source>
        <strain evidence="4 5">CCNWXJ 40-4</strain>
    </source>
</reference>
<gene>
    <name evidence="4" type="ORF">G6N73_27305</name>
</gene>
<accession>A0A6G4WJ48</accession>
<proteinExistence type="predicted"/>
<feature type="transmembrane region" description="Helical" evidence="1">
    <location>
        <begin position="250"/>
        <end position="276"/>
    </location>
</feature>
<dbReference type="AlphaFoldDB" id="A0A6G4WJ48"/>
<dbReference type="PANTHER" id="PTHR35342:SF5">
    <property type="entry name" value="TRICARBOXYLIC TRANSPORT PROTEIN"/>
    <property type="match status" value="1"/>
</dbReference>
<keyword evidence="1" id="KW-1133">Transmembrane helix</keyword>
<feature type="transmembrane region" description="Helical" evidence="1">
    <location>
        <begin position="16"/>
        <end position="45"/>
    </location>
</feature>
<feature type="transmembrane region" description="Helical" evidence="1">
    <location>
        <begin position="386"/>
        <end position="405"/>
    </location>
</feature>
<keyword evidence="1" id="KW-0812">Transmembrane</keyword>
<dbReference type="Pfam" id="PF07331">
    <property type="entry name" value="TctB"/>
    <property type="match status" value="1"/>
</dbReference>
<dbReference type="EMBL" id="JAAKZF010000065">
    <property type="protein sequence ID" value="NGO54781.1"/>
    <property type="molecule type" value="Genomic_DNA"/>
</dbReference>
<evidence type="ECO:0000313" key="5">
    <source>
        <dbReference type="Proteomes" id="UP001642900"/>
    </source>
</evidence>